<protein>
    <submittedName>
        <fullName evidence="2">DUF3943 domain-containing protein</fullName>
    </submittedName>
</protein>
<sequence length="474" mass="53837">MRKLGLTLFVCFVCSYIFPQDIEIEPESPAAETKEVSESYGKDGKPYVTAAIGEMLFSNAALVLFNRFVLKKDYAMISFDSMYKNLTNKWVWDQDEFSVNHIGHPYQGSFYYTAARSNGLNPWWSFLNTVAGSVTWELFCETETPSMNDLIVTTMGGFSLGEMLHRLSSSKQIPNPGNILVGPFNAINGLWQKRTFENPRERGEILYTDVSFSTGVFNTSDYFFNSKRRAQNELLPFSIGGGLDLVYGNPFGNKVETPYDQFELSLKADLARDYYAVFFNSDGILWSLAPDWGKNVYTTAGFGLHYDFIFGKRINLSANSIGLTLKQIMPINKTWFFSHSTHLNYLVMGASDYYYFRSGEIPKPITGEERRDYDLGTGFNFKTSLNFLKPNWGNFGLSSVLYGMTTISSSVPEKGSGGFTLININSVDFDYKLTEKISTGVSWIIYNKWGFYDTAENVGQYSSYFTLFLKYRLI</sequence>
<comment type="caution">
    <text evidence="2">The sequence shown here is derived from an EMBL/GenBank/DDBJ whole genome shotgun (WGS) entry which is preliminary data.</text>
</comment>
<evidence type="ECO:0000313" key="2">
    <source>
        <dbReference type="EMBL" id="MBO8457487.1"/>
    </source>
</evidence>
<feature type="domain" description="DUF3943" evidence="1">
    <location>
        <begin position="90"/>
        <end position="170"/>
    </location>
</feature>
<gene>
    <name evidence="2" type="ORF">IAA81_04575</name>
</gene>
<dbReference type="InterPro" id="IPR025079">
    <property type="entry name" value="DUF3943"/>
</dbReference>
<proteinExistence type="predicted"/>
<dbReference type="EMBL" id="JADIMM010000065">
    <property type="protein sequence ID" value="MBO8457487.1"/>
    <property type="molecule type" value="Genomic_DNA"/>
</dbReference>
<organism evidence="2 3">
    <name type="scientific">Candidatus Gallitreponema excrementavium</name>
    <dbReference type="NCBI Taxonomy" id="2840840"/>
    <lineage>
        <taxon>Bacteria</taxon>
        <taxon>Pseudomonadati</taxon>
        <taxon>Spirochaetota</taxon>
        <taxon>Spirochaetia</taxon>
        <taxon>Spirochaetales</taxon>
        <taxon>Candidatus Gallitreponema</taxon>
    </lineage>
</organism>
<dbReference type="AlphaFoldDB" id="A0A9D9N219"/>
<evidence type="ECO:0000259" key="1">
    <source>
        <dbReference type="Pfam" id="PF13084"/>
    </source>
</evidence>
<reference evidence="2" key="1">
    <citation type="submission" date="2020-10" db="EMBL/GenBank/DDBJ databases">
        <authorList>
            <person name="Gilroy R."/>
        </authorList>
    </citation>
    <scope>NUCLEOTIDE SEQUENCE</scope>
    <source>
        <strain evidence="2">10532</strain>
    </source>
</reference>
<reference evidence="2" key="2">
    <citation type="journal article" date="2021" name="PeerJ">
        <title>Extensive microbial diversity within the chicken gut microbiome revealed by metagenomics and culture.</title>
        <authorList>
            <person name="Gilroy R."/>
            <person name="Ravi A."/>
            <person name="Getino M."/>
            <person name="Pursley I."/>
            <person name="Horton D.L."/>
            <person name="Alikhan N.F."/>
            <person name="Baker D."/>
            <person name="Gharbi K."/>
            <person name="Hall N."/>
            <person name="Watson M."/>
            <person name="Adriaenssens E.M."/>
            <person name="Foster-Nyarko E."/>
            <person name="Jarju S."/>
            <person name="Secka A."/>
            <person name="Antonio M."/>
            <person name="Oren A."/>
            <person name="Chaudhuri R.R."/>
            <person name="La Ragione R."/>
            <person name="Hildebrand F."/>
            <person name="Pallen M.J."/>
        </authorList>
    </citation>
    <scope>NUCLEOTIDE SEQUENCE</scope>
    <source>
        <strain evidence="2">10532</strain>
    </source>
</reference>
<name>A0A9D9N219_9SPIR</name>
<evidence type="ECO:0000313" key="3">
    <source>
        <dbReference type="Proteomes" id="UP000823638"/>
    </source>
</evidence>
<accession>A0A9D9N219</accession>
<dbReference type="Proteomes" id="UP000823638">
    <property type="component" value="Unassembled WGS sequence"/>
</dbReference>
<dbReference type="Pfam" id="PF13084">
    <property type="entry name" value="DUF3943"/>
    <property type="match status" value="1"/>
</dbReference>